<dbReference type="EnsemblMetazoa" id="AMAM017955-RA">
    <property type="protein sequence ID" value="AMAM017955-PA"/>
    <property type="gene ID" value="AMAM017955"/>
</dbReference>
<organism evidence="2 3">
    <name type="scientific">Anopheles maculatus</name>
    <dbReference type="NCBI Taxonomy" id="74869"/>
    <lineage>
        <taxon>Eukaryota</taxon>
        <taxon>Metazoa</taxon>
        <taxon>Ecdysozoa</taxon>
        <taxon>Arthropoda</taxon>
        <taxon>Hexapoda</taxon>
        <taxon>Insecta</taxon>
        <taxon>Pterygota</taxon>
        <taxon>Neoptera</taxon>
        <taxon>Endopterygota</taxon>
        <taxon>Diptera</taxon>
        <taxon>Nematocera</taxon>
        <taxon>Culicoidea</taxon>
        <taxon>Culicidae</taxon>
        <taxon>Anophelinae</taxon>
        <taxon>Anopheles</taxon>
        <taxon>Anopheles maculatus group</taxon>
    </lineage>
</organism>
<dbReference type="AlphaFoldDB" id="A0A182T1W1"/>
<keyword evidence="3" id="KW-1185">Reference proteome</keyword>
<evidence type="ECO:0000256" key="1">
    <source>
        <dbReference type="SAM" id="MobiDB-lite"/>
    </source>
</evidence>
<evidence type="ECO:0000313" key="3">
    <source>
        <dbReference type="Proteomes" id="UP000075901"/>
    </source>
</evidence>
<name>A0A182T1W1_9DIPT</name>
<accession>A0A182T1W1</accession>
<protein>
    <submittedName>
        <fullName evidence="2">Uncharacterized protein</fullName>
    </submittedName>
</protein>
<sequence length="115" mass="11976">MSSEMTNAIPAGISSGATSTKTGPSAAVGGGEVMFQFFGPKIDSSRVREAMEKMTERGRIGNVSLVPGTKLSFRQDVGLMLQVGYISRSPKLSALAAISVGRSGVCFYGPLGSQR</sequence>
<proteinExistence type="predicted"/>
<reference evidence="3" key="1">
    <citation type="submission" date="2013-09" db="EMBL/GenBank/DDBJ databases">
        <title>The Genome Sequence of Anopheles maculatus species B.</title>
        <authorList>
            <consortium name="The Broad Institute Genomics Platform"/>
            <person name="Neafsey D.E."/>
            <person name="Besansky N."/>
            <person name="Howell P."/>
            <person name="Walton C."/>
            <person name="Young S.K."/>
            <person name="Zeng Q."/>
            <person name="Gargeya S."/>
            <person name="Fitzgerald M."/>
            <person name="Haas B."/>
            <person name="Abouelleil A."/>
            <person name="Allen A.W."/>
            <person name="Alvarado L."/>
            <person name="Arachchi H.M."/>
            <person name="Berlin A.M."/>
            <person name="Chapman S.B."/>
            <person name="Gainer-Dewar J."/>
            <person name="Goldberg J."/>
            <person name="Griggs A."/>
            <person name="Gujja S."/>
            <person name="Hansen M."/>
            <person name="Howarth C."/>
            <person name="Imamovic A."/>
            <person name="Ireland A."/>
            <person name="Larimer J."/>
            <person name="McCowan C."/>
            <person name="Murphy C."/>
            <person name="Pearson M."/>
            <person name="Poon T.W."/>
            <person name="Priest M."/>
            <person name="Roberts A."/>
            <person name="Saif S."/>
            <person name="Shea T."/>
            <person name="Sisk P."/>
            <person name="Sykes S."/>
            <person name="Wortman J."/>
            <person name="Nusbaum C."/>
            <person name="Birren B."/>
        </authorList>
    </citation>
    <scope>NUCLEOTIDE SEQUENCE [LARGE SCALE GENOMIC DNA]</scope>
    <source>
        <strain evidence="3">maculatus3</strain>
    </source>
</reference>
<dbReference type="Proteomes" id="UP000075901">
    <property type="component" value="Unassembled WGS sequence"/>
</dbReference>
<feature type="region of interest" description="Disordered" evidence="1">
    <location>
        <begin position="1"/>
        <end position="25"/>
    </location>
</feature>
<reference evidence="2" key="2">
    <citation type="submission" date="2020-05" db="UniProtKB">
        <authorList>
            <consortium name="EnsemblMetazoa"/>
        </authorList>
    </citation>
    <scope>IDENTIFICATION</scope>
    <source>
        <strain evidence="2">maculatus3</strain>
    </source>
</reference>
<dbReference type="VEuPathDB" id="VectorBase:AMAM017955"/>
<evidence type="ECO:0000313" key="2">
    <source>
        <dbReference type="EnsemblMetazoa" id="AMAM017955-PA"/>
    </source>
</evidence>